<dbReference type="GO" id="GO:0016757">
    <property type="term" value="F:glycosyltransferase activity"/>
    <property type="evidence" value="ECO:0007669"/>
    <property type="project" value="InterPro"/>
</dbReference>
<dbReference type="InterPro" id="IPR004263">
    <property type="entry name" value="Exostosin"/>
</dbReference>
<evidence type="ECO:0000256" key="5">
    <source>
        <dbReference type="SAM" id="Phobius"/>
    </source>
</evidence>
<gene>
    <name evidence="7" type="ORF">MARPO_0037s0062</name>
</gene>
<accession>A0A2R6X468</accession>
<name>A0A2R6X468_MARPO</name>
<evidence type="ECO:0000256" key="4">
    <source>
        <dbReference type="ARBA" id="ARBA00023034"/>
    </source>
</evidence>
<feature type="transmembrane region" description="Helical" evidence="5">
    <location>
        <begin position="21"/>
        <end position="39"/>
    </location>
</feature>
<organism evidence="7 8">
    <name type="scientific">Marchantia polymorpha</name>
    <name type="common">Common liverwort</name>
    <name type="synonym">Marchantia aquatica</name>
    <dbReference type="NCBI Taxonomy" id="3197"/>
    <lineage>
        <taxon>Eukaryota</taxon>
        <taxon>Viridiplantae</taxon>
        <taxon>Streptophyta</taxon>
        <taxon>Embryophyta</taxon>
        <taxon>Marchantiophyta</taxon>
        <taxon>Marchantiopsida</taxon>
        <taxon>Marchantiidae</taxon>
        <taxon>Marchantiales</taxon>
        <taxon>Marchantiaceae</taxon>
        <taxon>Marchantia</taxon>
    </lineage>
</organism>
<dbReference type="AlphaFoldDB" id="A0A2R6X468"/>
<keyword evidence="8" id="KW-1185">Reference proteome</keyword>
<reference evidence="8" key="1">
    <citation type="journal article" date="2017" name="Cell">
        <title>Insights into land plant evolution garnered from the Marchantia polymorpha genome.</title>
        <authorList>
            <person name="Bowman J.L."/>
            <person name="Kohchi T."/>
            <person name="Yamato K.T."/>
            <person name="Jenkins J."/>
            <person name="Shu S."/>
            <person name="Ishizaki K."/>
            <person name="Yamaoka S."/>
            <person name="Nishihama R."/>
            <person name="Nakamura Y."/>
            <person name="Berger F."/>
            <person name="Adam C."/>
            <person name="Aki S.S."/>
            <person name="Althoff F."/>
            <person name="Araki T."/>
            <person name="Arteaga-Vazquez M.A."/>
            <person name="Balasubrmanian S."/>
            <person name="Barry K."/>
            <person name="Bauer D."/>
            <person name="Boehm C.R."/>
            <person name="Briginshaw L."/>
            <person name="Caballero-Perez J."/>
            <person name="Catarino B."/>
            <person name="Chen F."/>
            <person name="Chiyoda S."/>
            <person name="Chovatia M."/>
            <person name="Davies K.M."/>
            <person name="Delmans M."/>
            <person name="Demura T."/>
            <person name="Dierschke T."/>
            <person name="Dolan L."/>
            <person name="Dorantes-Acosta A.E."/>
            <person name="Eklund D.M."/>
            <person name="Florent S.N."/>
            <person name="Flores-Sandoval E."/>
            <person name="Fujiyama A."/>
            <person name="Fukuzawa H."/>
            <person name="Galik B."/>
            <person name="Grimanelli D."/>
            <person name="Grimwood J."/>
            <person name="Grossniklaus U."/>
            <person name="Hamada T."/>
            <person name="Haseloff J."/>
            <person name="Hetherington A.J."/>
            <person name="Higo A."/>
            <person name="Hirakawa Y."/>
            <person name="Hundley H.N."/>
            <person name="Ikeda Y."/>
            <person name="Inoue K."/>
            <person name="Inoue S.I."/>
            <person name="Ishida S."/>
            <person name="Jia Q."/>
            <person name="Kakita M."/>
            <person name="Kanazawa T."/>
            <person name="Kawai Y."/>
            <person name="Kawashima T."/>
            <person name="Kennedy M."/>
            <person name="Kinose K."/>
            <person name="Kinoshita T."/>
            <person name="Kohara Y."/>
            <person name="Koide E."/>
            <person name="Komatsu K."/>
            <person name="Kopischke S."/>
            <person name="Kubo M."/>
            <person name="Kyozuka J."/>
            <person name="Lagercrantz U."/>
            <person name="Lin S.S."/>
            <person name="Lindquist E."/>
            <person name="Lipzen A.M."/>
            <person name="Lu C.W."/>
            <person name="De Luna E."/>
            <person name="Martienssen R.A."/>
            <person name="Minamino N."/>
            <person name="Mizutani M."/>
            <person name="Mizutani M."/>
            <person name="Mochizuki N."/>
            <person name="Monte I."/>
            <person name="Mosher R."/>
            <person name="Nagasaki H."/>
            <person name="Nakagami H."/>
            <person name="Naramoto S."/>
            <person name="Nishitani K."/>
            <person name="Ohtani M."/>
            <person name="Okamoto T."/>
            <person name="Okumura M."/>
            <person name="Phillips J."/>
            <person name="Pollak B."/>
            <person name="Reinders A."/>
            <person name="Rovekamp M."/>
            <person name="Sano R."/>
            <person name="Sawa S."/>
            <person name="Schmid M.W."/>
            <person name="Shirakawa M."/>
            <person name="Solano R."/>
            <person name="Spunde A."/>
            <person name="Suetsugu N."/>
            <person name="Sugano S."/>
            <person name="Sugiyama A."/>
            <person name="Sun R."/>
            <person name="Suzuki Y."/>
            <person name="Takenaka M."/>
            <person name="Takezawa D."/>
            <person name="Tomogane H."/>
            <person name="Tsuzuki M."/>
            <person name="Ueda T."/>
            <person name="Umeda M."/>
            <person name="Ward J.M."/>
            <person name="Watanabe Y."/>
            <person name="Yazaki K."/>
            <person name="Yokoyama R."/>
            <person name="Yoshitake Y."/>
            <person name="Yotsui I."/>
            <person name="Zachgo S."/>
            <person name="Schmutz J."/>
        </authorList>
    </citation>
    <scope>NUCLEOTIDE SEQUENCE [LARGE SCALE GENOMIC DNA]</scope>
    <source>
        <strain evidence="8">Tak-1</strain>
    </source>
</reference>
<evidence type="ECO:0000313" key="7">
    <source>
        <dbReference type="EMBL" id="PTQ40883.1"/>
    </source>
</evidence>
<dbReference type="InterPro" id="IPR040911">
    <property type="entry name" value="Exostosin_GT47"/>
</dbReference>
<dbReference type="Gramene" id="Mp3g11350.1">
    <property type="protein sequence ID" value="Mp3g11350.1.cds"/>
    <property type="gene ID" value="Mp3g11350"/>
</dbReference>
<dbReference type="OrthoDB" id="1924787at2759"/>
<sequence length="576" mass="66233">MIYNDLLGMRLWRRSLCSGRSTALVVVILMSTFIIFDFYTHQLFSNWSNSLSFDFLIGANKDVSLISSSEQISSESKSILQTGEKIVVTNHEIQSQLEVHEEAHELQDQLEAEIATSERGLDVIPQMKEKPNNKDHLPRLPADCGYLPEQQEGGRNGSDLTDLKHEGEGYLSPITAANTSIPELTNVQRVELDLLRARAAFRRVALSLMNNGDRVEEICDSTVNQPQGQAYKNACLFQRSYQEMENRFKIYIYEEGEEPLVHDGPCKEIYAIEGRFIQELHDNNPYVTSNPEEAHVYFLPFSVANMVTYLYKRDSGDMSPLLRFVQDYTEVVARKYPHWNRSEGADHFMLSCHDWGPHVSRVDKNLFSKTIRVLCNANTSEGFVPFKDVSLPEVHLVGGEVPTDLGGLPVSKRTFLAFFAGAEHGPVRPQLFKYWERKDSDIVVRHRLPARGITYHEYMKNSKFCICPGGYEVNSPRLVEAIYNDCIPVIIADRFVLPFSDVLDWTAFSLQVLEEDIPKLKELLEAVPMETLVRMQDRVKEIRKHFLLNQPPERYDLFHMILHSVWMRRLNIRILE</sequence>
<keyword evidence="3" id="KW-0735">Signal-anchor</keyword>
<evidence type="ECO:0000259" key="6">
    <source>
        <dbReference type="Pfam" id="PF03016"/>
    </source>
</evidence>
<keyword evidence="5" id="KW-1133">Transmembrane helix</keyword>
<dbReference type="EMBL" id="KZ772709">
    <property type="protein sequence ID" value="PTQ40883.1"/>
    <property type="molecule type" value="Genomic_DNA"/>
</dbReference>
<keyword evidence="5" id="KW-0812">Transmembrane</keyword>
<keyword evidence="5" id="KW-0472">Membrane</keyword>
<keyword evidence="4" id="KW-0333">Golgi apparatus</keyword>
<dbReference type="GO" id="GO:0000139">
    <property type="term" value="C:Golgi membrane"/>
    <property type="evidence" value="ECO:0007669"/>
    <property type="project" value="UniProtKB-SubCell"/>
</dbReference>
<dbReference type="PANTHER" id="PTHR11062">
    <property type="entry name" value="EXOSTOSIN HEPARAN SULFATE GLYCOSYLTRANSFERASE -RELATED"/>
    <property type="match status" value="1"/>
</dbReference>
<evidence type="ECO:0000256" key="1">
    <source>
        <dbReference type="ARBA" id="ARBA00004323"/>
    </source>
</evidence>
<evidence type="ECO:0000256" key="3">
    <source>
        <dbReference type="ARBA" id="ARBA00022968"/>
    </source>
</evidence>
<dbReference type="Pfam" id="PF03016">
    <property type="entry name" value="Exostosin_GT47"/>
    <property type="match status" value="1"/>
</dbReference>
<proteinExistence type="inferred from homology"/>
<evidence type="ECO:0000256" key="2">
    <source>
        <dbReference type="ARBA" id="ARBA00010271"/>
    </source>
</evidence>
<feature type="domain" description="Exostosin GT47" evidence="6">
    <location>
        <begin position="245"/>
        <end position="526"/>
    </location>
</feature>
<comment type="similarity">
    <text evidence="2">Belongs to the glycosyltransferase 47 family.</text>
</comment>
<evidence type="ECO:0000313" key="8">
    <source>
        <dbReference type="Proteomes" id="UP000244005"/>
    </source>
</evidence>
<dbReference type="OMA" id="FIYHMET"/>
<comment type="subcellular location">
    <subcellularLocation>
        <location evidence="1">Golgi apparatus membrane</location>
        <topology evidence="1">Single-pass type II membrane protein</topology>
    </subcellularLocation>
</comment>
<dbReference type="PANTHER" id="PTHR11062:SF337">
    <property type="entry name" value="OS04G0109900 PROTEIN"/>
    <property type="match status" value="1"/>
</dbReference>
<protein>
    <recommendedName>
        <fullName evidence="6">Exostosin GT47 domain-containing protein</fullName>
    </recommendedName>
</protein>
<dbReference type="Proteomes" id="UP000244005">
    <property type="component" value="Unassembled WGS sequence"/>
</dbReference>